<evidence type="ECO:0000256" key="6">
    <source>
        <dbReference type="ARBA" id="ARBA00023157"/>
    </source>
</evidence>
<dbReference type="Proteomes" id="UP000008820">
    <property type="component" value="Chromosome 2"/>
</dbReference>
<protein>
    <submittedName>
        <fullName evidence="8">Uncharacterized protein</fullName>
    </submittedName>
</protein>
<dbReference type="InterPro" id="IPR009003">
    <property type="entry name" value="Peptidase_S1_PA"/>
</dbReference>
<evidence type="ECO:0000313" key="9">
    <source>
        <dbReference type="Proteomes" id="UP000008820"/>
    </source>
</evidence>
<evidence type="ECO:0000256" key="3">
    <source>
        <dbReference type="ARBA" id="ARBA00022801"/>
    </source>
</evidence>
<dbReference type="CDD" id="cd00190">
    <property type="entry name" value="Tryp_SPc"/>
    <property type="match status" value="1"/>
</dbReference>
<dbReference type="Gene3D" id="2.40.10.10">
    <property type="entry name" value="Trypsin-like serine proteases"/>
    <property type="match status" value="1"/>
</dbReference>
<keyword evidence="4" id="KW-0720">Serine protease</keyword>
<dbReference type="GO" id="GO:0016020">
    <property type="term" value="C:membrane"/>
    <property type="evidence" value="ECO:0007669"/>
    <property type="project" value="UniProtKB-SubCell"/>
</dbReference>
<reference evidence="8 9" key="1">
    <citation type="submission" date="2017-06" db="EMBL/GenBank/DDBJ databases">
        <title>Aedes aegypti genome working group (AGWG) sequencing and assembly.</title>
        <authorList>
            <consortium name="Aedes aegypti Genome Working Group (AGWG)"/>
            <person name="Matthews B.J."/>
        </authorList>
    </citation>
    <scope>NUCLEOTIDE SEQUENCE [LARGE SCALE GENOMIC DNA]</scope>
    <source>
        <strain evidence="8 9">LVP_AGWG</strain>
    </source>
</reference>
<dbReference type="SMART" id="SM00020">
    <property type="entry name" value="Tryp_SPc"/>
    <property type="match status" value="1"/>
</dbReference>
<dbReference type="PROSITE" id="PS00135">
    <property type="entry name" value="TRYPSIN_SER"/>
    <property type="match status" value="1"/>
</dbReference>
<dbReference type="Pfam" id="PF00089">
    <property type="entry name" value="Trypsin"/>
    <property type="match status" value="1"/>
</dbReference>
<organism evidence="8 9">
    <name type="scientific">Aedes aegypti</name>
    <name type="common">Yellowfever mosquito</name>
    <name type="synonym">Culex aegypti</name>
    <dbReference type="NCBI Taxonomy" id="7159"/>
    <lineage>
        <taxon>Eukaryota</taxon>
        <taxon>Metazoa</taxon>
        <taxon>Ecdysozoa</taxon>
        <taxon>Arthropoda</taxon>
        <taxon>Hexapoda</taxon>
        <taxon>Insecta</taxon>
        <taxon>Pterygota</taxon>
        <taxon>Neoptera</taxon>
        <taxon>Endopterygota</taxon>
        <taxon>Diptera</taxon>
        <taxon>Nematocera</taxon>
        <taxon>Culicoidea</taxon>
        <taxon>Culicidae</taxon>
        <taxon>Culicinae</taxon>
        <taxon>Aedini</taxon>
        <taxon>Aedes</taxon>
        <taxon>Stegomyia</taxon>
    </lineage>
</organism>
<keyword evidence="2" id="KW-0645">Protease</keyword>
<evidence type="ECO:0000313" key="8">
    <source>
        <dbReference type="EnsemblMetazoa" id="AAEL020367-PA"/>
    </source>
</evidence>
<dbReference type="GO" id="GO:0004252">
    <property type="term" value="F:serine-type endopeptidase activity"/>
    <property type="evidence" value="ECO:0007669"/>
    <property type="project" value="InterPro"/>
</dbReference>
<proteinExistence type="inferred from homology"/>
<dbReference type="PRINTS" id="PR00722">
    <property type="entry name" value="CHYMOTRYPSIN"/>
</dbReference>
<comment type="similarity">
    <text evidence="7">Belongs to the peptidase S1 family. CLIP subfamily.</text>
</comment>
<dbReference type="SUPFAM" id="SSF50494">
    <property type="entry name" value="Trypsin-like serine proteases"/>
    <property type="match status" value="1"/>
</dbReference>
<dbReference type="InterPro" id="IPR033116">
    <property type="entry name" value="TRYPSIN_SER"/>
</dbReference>
<keyword evidence="3" id="KW-0378">Hydrolase</keyword>
<dbReference type="OrthoDB" id="93664at2759"/>
<accession>A0A6I8TXZ9</accession>
<dbReference type="GO" id="GO:0006508">
    <property type="term" value="P:proteolysis"/>
    <property type="evidence" value="ECO:0007669"/>
    <property type="project" value="UniProtKB-KW"/>
</dbReference>
<dbReference type="FunFam" id="2.40.10.10:FF:000006">
    <property type="entry name" value="Serine proteinase stubble"/>
    <property type="match status" value="1"/>
</dbReference>
<evidence type="ECO:0000256" key="4">
    <source>
        <dbReference type="ARBA" id="ARBA00022825"/>
    </source>
</evidence>
<dbReference type="PROSITE" id="PS50240">
    <property type="entry name" value="TRYPSIN_DOM"/>
    <property type="match status" value="1"/>
</dbReference>
<name>A0A6I8TXZ9_AEDAE</name>
<keyword evidence="6" id="KW-1015">Disulfide bond</keyword>
<dbReference type="InterPro" id="IPR043504">
    <property type="entry name" value="Peptidase_S1_PA_chymotrypsin"/>
</dbReference>
<comment type="subcellular location">
    <subcellularLocation>
        <location evidence="1">Membrane</location>
        <topology evidence="1">Single-pass type II membrane protein</topology>
    </subcellularLocation>
</comment>
<dbReference type="AlphaFoldDB" id="A0A6I8TXZ9"/>
<evidence type="ECO:0000256" key="1">
    <source>
        <dbReference type="ARBA" id="ARBA00004606"/>
    </source>
</evidence>
<dbReference type="PANTHER" id="PTHR24252:SF7">
    <property type="entry name" value="HYALIN"/>
    <property type="match status" value="1"/>
</dbReference>
<keyword evidence="5" id="KW-0735">Signal-anchor</keyword>
<evidence type="ECO:0000256" key="2">
    <source>
        <dbReference type="ARBA" id="ARBA00022670"/>
    </source>
</evidence>
<evidence type="ECO:0000256" key="5">
    <source>
        <dbReference type="ARBA" id="ARBA00022968"/>
    </source>
</evidence>
<dbReference type="PANTHER" id="PTHR24252">
    <property type="entry name" value="ACROSIN-RELATED"/>
    <property type="match status" value="1"/>
</dbReference>
<dbReference type="EnsemblMetazoa" id="AAEL020367-RA">
    <property type="protein sequence ID" value="AAEL020367-PA"/>
    <property type="gene ID" value="AAEL020367"/>
</dbReference>
<dbReference type="InterPro" id="IPR001314">
    <property type="entry name" value="Peptidase_S1A"/>
</dbReference>
<dbReference type="InParanoid" id="A0A6I8TXZ9"/>
<dbReference type="PROSITE" id="PS00134">
    <property type="entry name" value="TRYPSIN_HIS"/>
    <property type="match status" value="1"/>
</dbReference>
<dbReference type="InterPro" id="IPR001254">
    <property type="entry name" value="Trypsin_dom"/>
</dbReference>
<evidence type="ECO:0000256" key="7">
    <source>
        <dbReference type="ARBA" id="ARBA00024195"/>
    </source>
</evidence>
<reference evidence="8" key="2">
    <citation type="submission" date="2020-05" db="UniProtKB">
        <authorList>
            <consortium name="EnsemblMetazoa"/>
        </authorList>
    </citation>
    <scope>IDENTIFICATION</scope>
    <source>
        <strain evidence="8">LVP_AGWG</strain>
    </source>
</reference>
<keyword evidence="9" id="KW-1185">Reference proteome</keyword>
<gene>
    <name evidence="8" type="primary">5572013</name>
</gene>
<dbReference type="InterPro" id="IPR018114">
    <property type="entry name" value="TRYPSIN_HIS"/>
</dbReference>
<keyword evidence="5" id="KW-0812">Transmembrane</keyword>
<sequence length="355" mass="40246">MISNSVWFTIVLTMFLTKHTSSFLEHILDMDHIKWISHVLGDYDAEDETDDYYFDEEYYYDRDETTIDDKNGDRYGSTTLSIESTTKREVSLPPHEEVCGRRLVPLHRIIGGSNATFGRWPWQISLHRRKDNSNYTHHCGASLLNENWVITAAHCVNEVPKSELLIRIGELDLTIFKGSRRLVQTVVSHPSFDRSTLEYDLALIRLHKPVTLQANVIPICLPDSNEDLIGRTAYVTGWGGLHDAGPMATTLQEVQIPVIDNEICEEMYRTAGYVHDIPKIFTCAGLKDGGRDACQGDSGGPLVVQRPDKRFFLAGVASWGGVCGAPNQPGVYTRISEFREWIEHVMNTRLRYSVK</sequence>